<dbReference type="AlphaFoldDB" id="A0A368T962"/>
<accession>A0A368T962</accession>
<gene>
    <name evidence="4" type="ORF">DEF24_05410</name>
</gene>
<dbReference type="EMBL" id="QEIN01000027">
    <property type="protein sequence ID" value="RCV60957.1"/>
    <property type="molecule type" value="Genomic_DNA"/>
</dbReference>
<evidence type="ECO:0000256" key="2">
    <source>
        <dbReference type="ARBA" id="ARBA00023315"/>
    </source>
</evidence>
<comment type="caution">
    <text evidence="4">The sequence shown here is derived from an EMBL/GenBank/DDBJ whole genome shotgun (WGS) entry which is preliminary data.</text>
</comment>
<protein>
    <recommendedName>
        <fullName evidence="3">N-acetyltransferase domain-containing protein</fullName>
    </recommendedName>
</protein>
<dbReference type="GO" id="GO:0016747">
    <property type="term" value="F:acyltransferase activity, transferring groups other than amino-acyl groups"/>
    <property type="evidence" value="ECO:0007669"/>
    <property type="project" value="InterPro"/>
</dbReference>
<name>A0A368T962_9ACTN</name>
<dbReference type="SUPFAM" id="SSF55729">
    <property type="entry name" value="Acyl-CoA N-acyltransferases (Nat)"/>
    <property type="match status" value="1"/>
</dbReference>
<keyword evidence="1" id="KW-0808">Transferase</keyword>
<dbReference type="InterPro" id="IPR016181">
    <property type="entry name" value="Acyl_CoA_acyltransferase"/>
</dbReference>
<organism evidence="4 5">
    <name type="scientific">Marinitenerispora sediminis</name>
    <dbReference type="NCBI Taxonomy" id="1931232"/>
    <lineage>
        <taxon>Bacteria</taxon>
        <taxon>Bacillati</taxon>
        <taxon>Actinomycetota</taxon>
        <taxon>Actinomycetes</taxon>
        <taxon>Streptosporangiales</taxon>
        <taxon>Nocardiopsidaceae</taxon>
        <taxon>Marinitenerispora</taxon>
    </lineage>
</organism>
<proteinExistence type="predicted"/>
<evidence type="ECO:0000313" key="4">
    <source>
        <dbReference type="EMBL" id="RCV60957.1"/>
    </source>
</evidence>
<dbReference type="InterPro" id="IPR000182">
    <property type="entry name" value="GNAT_dom"/>
</dbReference>
<reference evidence="4 5" key="1">
    <citation type="submission" date="2018-04" db="EMBL/GenBank/DDBJ databases">
        <title>Novel actinobacteria from marine sediment.</title>
        <authorList>
            <person name="Ng Z.Y."/>
            <person name="Tan G.Y.A."/>
        </authorList>
    </citation>
    <scope>NUCLEOTIDE SEQUENCE [LARGE SCALE GENOMIC DNA]</scope>
    <source>
        <strain evidence="4 5">TPS81</strain>
    </source>
</reference>
<dbReference type="PANTHER" id="PTHR43072:SF23">
    <property type="entry name" value="UPF0039 PROTEIN C11D3.02C"/>
    <property type="match status" value="1"/>
</dbReference>
<feature type="domain" description="N-acetyltransferase" evidence="3">
    <location>
        <begin position="6"/>
        <end position="157"/>
    </location>
</feature>
<dbReference type="CDD" id="cd04301">
    <property type="entry name" value="NAT_SF"/>
    <property type="match status" value="1"/>
</dbReference>
<dbReference type="Gene3D" id="3.40.630.30">
    <property type="match status" value="1"/>
</dbReference>
<evidence type="ECO:0000256" key="1">
    <source>
        <dbReference type="ARBA" id="ARBA00022679"/>
    </source>
</evidence>
<dbReference type="Pfam" id="PF00583">
    <property type="entry name" value="Acetyltransf_1"/>
    <property type="match status" value="1"/>
</dbReference>
<dbReference type="PANTHER" id="PTHR43072">
    <property type="entry name" value="N-ACETYLTRANSFERASE"/>
    <property type="match status" value="1"/>
</dbReference>
<evidence type="ECO:0000313" key="5">
    <source>
        <dbReference type="Proteomes" id="UP000253318"/>
    </source>
</evidence>
<dbReference type="OrthoDB" id="3173333at2"/>
<keyword evidence="5" id="KW-1185">Reference proteome</keyword>
<keyword evidence="2" id="KW-0012">Acyltransferase</keyword>
<evidence type="ECO:0000259" key="3">
    <source>
        <dbReference type="PROSITE" id="PS51186"/>
    </source>
</evidence>
<sequence>MGRFTGRIRPAETGDLPAITDIYNQAVRDRIATCDLSDVPVRRRADWLRSHRHPYGVWVAEDDAVRGWVAVSPYDPKPCFHRTATFATYVARESRGTGVGSALRARMIREATERGFHAMVNRVWSNNPGSIALARKFGFQEVGRMPEIVELDGVYIDCLFFQLILDR</sequence>
<dbReference type="RefSeq" id="WP_114399712.1">
    <property type="nucleotide sequence ID" value="NZ_QEIM01000147.1"/>
</dbReference>
<dbReference type="PROSITE" id="PS51186">
    <property type="entry name" value="GNAT"/>
    <property type="match status" value="1"/>
</dbReference>
<dbReference type="Proteomes" id="UP000253318">
    <property type="component" value="Unassembled WGS sequence"/>
</dbReference>